<evidence type="ECO:0000313" key="2">
    <source>
        <dbReference type="Proteomes" id="UP000257127"/>
    </source>
</evidence>
<organism evidence="1 2">
    <name type="scientific">Brumimicrobium aurantiacum</name>
    <dbReference type="NCBI Taxonomy" id="1737063"/>
    <lineage>
        <taxon>Bacteria</taxon>
        <taxon>Pseudomonadati</taxon>
        <taxon>Bacteroidota</taxon>
        <taxon>Flavobacteriia</taxon>
        <taxon>Flavobacteriales</taxon>
        <taxon>Crocinitomicaceae</taxon>
        <taxon>Brumimicrobium</taxon>
    </lineage>
</organism>
<accession>A0A3E1EZH5</accession>
<protein>
    <submittedName>
        <fullName evidence="1">Uncharacterized protein</fullName>
    </submittedName>
</protein>
<evidence type="ECO:0000313" key="1">
    <source>
        <dbReference type="EMBL" id="RFC54857.1"/>
    </source>
</evidence>
<keyword evidence="2" id="KW-1185">Reference proteome</keyword>
<reference evidence="1 2" key="1">
    <citation type="submission" date="2018-08" db="EMBL/GenBank/DDBJ databases">
        <title>The draft genome squence of Brumimicrobium sp. N62.</title>
        <authorList>
            <person name="Du Z.-J."/>
            <person name="Luo H.-R."/>
        </authorList>
    </citation>
    <scope>NUCLEOTIDE SEQUENCE [LARGE SCALE GENOMIC DNA]</scope>
    <source>
        <strain evidence="1 2">N62</strain>
    </source>
</reference>
<proteinExistence type="predicted"/>
<comment type="caution">
    <text evidence="1">The sequence shown here is derived from an EMBL/GenBank/DDBJ whole genome shotgun (WGS) entry which is preliminary data.</text>
</comment>
<gene>
    <name evidence="1" type="ORF">DXU93_03285</name>
</gene>
<sequence length="236" mass="25276">MYTGEGDIFDFKGARSFKGEHQTGKDFGMELKNTSAVDKVVAFSPALMLGMTTSALKGKVAGIDGFITKDGAIESDEGTAITGLADPDGGTSGVLTSSSMNSASPIEYMMNYVASNPTRVVRMNLQSNQKEQFSTVIEQSVISPFERSNGAMSINLRDYVTAGQFQNDRVEIPLLAKGKVLTLASDVVILFKLKANSAMQINWDIGVGFSASHILRRRGAIANAHILAAGQRLQTK</sequence>
<dbReference type="EMBL" id="QURB01000002">
    <property type="protein sequence ID" value="RFC54857.1"/>
    <property type="molecule type" value="Genomic_DNA"/>
</dbReference>
<dbReference type="AlphaFoldDB" id="A0A3E1EZH5"/>
<dbReference type="Proteomes" id="UP000257127">
    <property type="component" value="Unassembled WGS sequence"/>
</dbReference>
<name>A0A3E1EZH5_9FLAO</name>